<dbReference type="SMART" id="SM00881">
    <property type="entry name" value="CoA_binding"/>
    <property type="match status" value="1"/>
</dbReference>
<evidence type="ECO:0000259" key="7">
    <source>
        <dbReference type="SMART" id="SM00881"/>
    </source>
</evidence>
<name>A0ABN2THT7_9MICO</name>
<dbReference type="Pfam" id="PF02629">
    <property type="entry name" value="CoA_binding"/>
    <property type="match status" value="1"/>
</dbReference>
<feature type="binding site" evidence="6">
    <location>
        <begin position="87"/>
        <end position="92"/>
    </location>
    <ligand>
        <name>NAD(+)</name>
        <dbReference type="ChEBI" id="CHEBI:57540"/>
    </ligand>
</feature>
<keyword evidence="9" id="KW-1185">Reference proteome</keyword>
<dbReference type="NCBIfam" id="NF003992">
    <property type="entry name" value="PRK05472.2-1"/>
    <property type="match status" value="1"/>
</dbReference>
<dbReference type="NCBIfam" id="NF003995">
    <property type="entry name" value="PRK05472.2-4"/>
    <property type="match status" value="1"/>
</dbReference>
<keyword evidence="3 6" id="KW-0805">Transcription regulation</keyword>
<evidence type="ECO:0000313" key="9">
    <source>
        <dbReference type="Proteomes" id="UP001500755"/>
    </source>
</evidence>
<dbReference type="InterPro" id="IPR036390">
    <property type="entry name" value="WH_DNA-bd_sf"/>
</dbReference>
<keyword evidence="5 6" id="KW-0804">Transcription</keyword>
<dbReference type="Gene3D" id="1.10.10.10">
    <property type="entry name" value="Winged helix-like DNA-binding domain superfamily/Winged helix DNA-binding domain"/>
    <property type="match status" value="1"/>
</dbReference>
<evidence type="ECO:0000256" key="1">
    <source>
        <dbReference type="ARBA" id="ARBA00022490"/>
    </source>
</evidence>
<keyword evidence="6" id="KW-0520">NAD</keyword>
<dbReference type="SUPFAM" id="SSF51735">
    <property type="entry name" value="NAD(P)-binding Rossmann-fold domains"/>
    <property type="match status" value="1"/>
</dbReference>
<evidence type="ECO:0000256" key="2">
    <source>
        <dbReference type="ARBA" id="ARBA00022491"/>
    </source>
</evidence>
<comment type="similarity">
    <text evidence="6">Belongs to the transcriptional regulatory Rex family.</text>
</comment>
<dbReference type="NCBIfam" id="NF003996">
    <property type="entry name" value="PRK05472.2-5"/>
    <property type="match status" value="1"/>
</dbReference>
<dbReference type="EMBL" id="BAAANO010000020">
    <property type="protein sequence ID" value="GAA2010104.1"/>
    <property type="molecule type" value="Genomic_DNA"/>
</dbReference>
<dbReference type="PANTHER" id="PTHR35786:SF1">
    <property type="entry name" value="REDOX-SENSING TRANSCRIPTIONAL REPRESSOR REX 1"/>
    <property type="match status" value="1"/>
</dbReference>
<dbReference type="NCBIfam" id="NF003994">
    <property type="entry name" value="PRK05472.2-3"/>
    <property type="match status" value="1"/>
</dbReference>
<keyword evidence="4 6" id="KW-0238">DNA-binding</keyword>
<dbReference type="InterPro" id="IPR009718">
    <property type="entry name" value="Rex_DNA-bd_C_dom"/>
</dbReference>
<organism evidence="8 9">
    <name type="scientific">Brevibacterium samyangense</name>
    <dbReference type="NCBI Taxonomy" id="366888"/>
    <lineage>
        <taxon>Bacteria</taxon>
        <taxon>Bacillati</taxon>
        <taxon>Actinomycetota</taxon>
        <taxon>Actinomycetes</taxon>
        <taxon>Micrococcales</taxon>
        <taxon>Brevibacteriaceae</taxon>
        <taxon>Brevibacterium</taxon>
    </lineage>
</organism>
<protein>
    <recommendedName>
        <fullName evidence="6">Redox-sensing transcriptional repressor Rex</fullName>
    </recommendedName>
</protein>
<evidence type="ECO:0000256" key="6">
    <source>
        <dbReference type="HAMAP-Rule" id="MF_01131"/>
    </source>
</evidence>
<evidence type="ECO:0000256" key="5">
    <source>
        <dbReference type="ARBA" id="ARBA00023163"/>
    </source>
</evidence>
<dbReference type="PANTHER" id="PTHR35786">
    <property type="entry name" value="REDOX-SENSING TRANSCRIPTIONAL REPRESSOR REX"/>
    <property type="match status" value="1"/>
</dbReference>
<comment type="subcellular location">
    <subcellularLocation>
        <location evidence="6">Cytoplasm</location>
    </subcellularLocation>
</comment>
<dbReference type="SUPFAM" id="SSF46785">
    <property type="entry name" value="Winged helix' DNA-binding domain"/>
    <property type="match status" value="1"/>
</dbReference>
<dbReference type="Pfam" id="PF06971">
    <property type="entry name" value="Put_DNA-bind_N"/>
    <property type="match status" value="1"/>
</dbReference>
<accession>A0ABN2THT7</accession>
<reference evidence="8 9" key="1">
    <citation type="journal article" date="2019" name="Int. J. Syst. Evol. Microbiol.">
        <title>The Global Catalogue of Microorganisms (GCM) 10K type strain sequencing project: providing services to taxonomists for standard genome sequencing and annotation.</title>
        <authorList>
            <consortium name="The Broad Institute Genomics Platform"/>
            <consortium name="The Broad Institute Genome Sequencing Center for Infectious Disease"/>
            <person name="Wu L."/>
            <person name="Ma J."/>
        </authorList>
    </citation>
    <scope>NUCLEOTIDE SEQUENCE [LARGE SCALE GENOMIC DNA]</scope>
    <source>
        <strain evidence="8 9">JCM 14546</strain>
    </source>
</reference>
<dbReference type="InterPro" id="IPR022876">
    <property type="entry name" value="Tscrpt_rep_Rex"/>
</dbReference>
<proteinExistence type="inferred from homology"/>
<dbReference type="InterPro" id="IPR036388">
    <property type="entry name" value="WH-like_DNA-bd_sf"/>
</dbReference>
<feature type="DNA-binding region" description="H-T-H motif" evidence="6">
    <location>
        <begin position="13"/>
        <end position="52"/>
    </location>
</feature>
<dbReference type="Gene3D" id="3.40.50.720">
    <property type="entry name" value="NAD(P)-binding Rossmann-like Domain"/>
    <property type="match status" value="1"/>
</dbReference>
<evidence type="ECO:0000256" key="4">
    <source>
        <dbReference type="ARBA" id="ARBA00023125"/>
    </source>
</evidence>
<dbReference type="InterPro" id="IPR003781">
    <property type="entry name" value="CoA-bd"/>
</dbReference>
<evidence type="ECO:0000256" key="3">
    <source>
        <dbReference type="ARBA" id="ARBA00023015"/>
    </source>
</evidence>
<keyword evidence="2 6" id="KW-0678">Repressor</keyword>
<dbReference type="RefSeq" id="WP_344309554.1">
    <property type="nucleotide sequence ID" value="NZ_BAAANO010000020.1"/>
</dbReference>
<evidence type="ECO:0000313" key="8">
    <source>
        <dbReference type="EMBL" id="GAA2010104.1"/>
    </source>
</evidence>
<comment type="subunit">
    <text evidence="6">Homodimer.</text>
</comment>
<comment type="function">
    <text evidence="6">Modulates transcription in response to changes in cellular NADH/NAD(+) redox state.</text>
</comment>
<keyword evidence="1 6" id="KW-0963">Cytoplasm</keyword>
<sequence length="229" mass="23396">MNAPAPVVGRLPGYLQALESLLRQGITTVSSEELARRCGVGSAVLRRDLSHVGASGRRGVGYDCAQSAARLRVFMGLDRTRRIGIVGAGRLGSALADYAGIRTSGFELVAVFDVAAPVVGSVVGGVPVAHLDALPEVAAERGLELLVIAVPGPQAQEVADLAVAAGVRGLLNFAPVVLSVPSGVHVQHVDLATELQVLAHYTAAAPAPAPVSIPAPVSAETVVISRESQ</sequence>
<dbReference type="HAMAP" id="MF_01131">
    <property type="entry name" value="Rex"/>
    <property type="match status" value="1"/>
</dbReference>
<gene>
    <name evidence="6" type="primary">rex</name>
    <name evidence="8" type="ORF">GCM10009755_21390</name>
</gene>
<feature type="domain" description="CoA-binding" evidence="7">
    <location>
        <begin position="76"/>
        <end position="177"/>
    </location>
</feature>
<comment type="caution">
    <text evidence="8">The sequence shown here is derived from an EMBL/GenBank/DDBJ whole genome shotgun (WGS) entry which is preliminary data.</text>
</comment>
<dbReference type="InterPro" id="IPR036291">
    <property type="entry name" value="NAD(P)-bd_dom_sf"/>
</dbReference>
<dbReference type="Proteomes" id="UP001500755">
    <property type="component" value="Unassembled WGS sequence"/>
</dbReference>